<evidence type="ECO:0000313" key="1">
    <source>
        <dbReference type="EMBL" id="GMS93014.1"/>
    </source>
</evidence>
<protein>
    <submittedName>
        <fullName evidence="1">Uncharacterized protein</fullName>
    </submittedName>
</protein>
<comment type="caution">
    <text evidence="1">The sequence shown here is derived from an EMBL/GenBank/DDBJ whole genome shotgun (WGS) entry which is preliminary data.</text>
</comment>
<name>A0AAV5TFA2_9BILA</name>
<keyword evidence="2" id="KW-1185">Reference proteome</keyword>
<dbReference type="EMBL" id="BTSX01000004">
    <property type="protein sequence ID" value="GMS93014.1"/>
    <property type="molecule type" value="Genomic_DNA"/>
</dbReference>
<accession>A0AAV5TFA2</accession>
<proteinExistence type="predicted"/>
<feature type="non-terminal residue" evidence="1">
    <location>
        <position position="104"/>
    </location>
</feature>
<dbReference type="AlphaFoldDB" id="A0AAV5TFA2"/>
<sequence>LVARNETSIDHVPRHVGHHEVRVLVSQRVGECGSEIVRTGLTCLSGDVSENCECLGDLDSINFEHRKSVEGSGWKKELYLLQLHPNVFQRHSSNCEHHSNALAT</sequence>
<gene>
    <name evidence="1" type="ORF">PENTCL1PPCAC_15189</name>
</gene>
<organism evidence="1 2">
    <name type="scientific">Pristionchus entomophagus</name>
    <dbReference type="NCBI Taxonomy" id="358040"/>
    <lineage>
        <taxon>Eukaryota</taxon>
        <taxon>Metazoa</taxon>
        <taxon>Ecdysozoa</taxon>
        <taxon>Nematoda</taxon>
        <taxon>Chromadorea</taxon>
        <taxon>Rhabditida</taxon>
        <taxon>Rhabditina</taxon>
        <taxon>Diplogasteromorpha</taxon>
        <taxon>Diplogasteroidea</taxon>
        <taxon>Neodiplogasteridae</taxon>
        <taxon>Pristionchus</taxon>
    </lineage>
</organism>
<evidence type="ECO:0000313" key="2">
    <source>
        <dbReference type="Proteomes" id="UP001432027"/>
    </source>
</evidence>
<dbReference type="Proteomes" id="UP001432027">
    <property type="component" value="Unassembled WGS sequence"/>
</dbReference>
<feature type="non-terminal residue" evidence="1">
    <location>
        <position position="1"/>
    </location>
</feature>
<reference evidence="1" key="1">
    <citation type="submission" date="2023-10" db="EMBL/GenBank/DDBJ databases">
        <title>Genome assembly of Pristionchus species.</title>
        <authorList>
            <person name="Yoshida K."/>
            <person name="Sommer R.J."/>
        </authorList>
    </citation>
    <scope>NUCLEOTIDE SEQUENCE</scope>
    <source>
        <strain evidence="1">RS0144</strain>
    </source>
</reference>